<proteinExistence type="predicted"/>
<accession>A0A560GY82</accession>
<keyword evidence="2" id="KW-1185">Reference proteome</keyword>
<evidence type="ECO:0000313" key="2">
    <source>
        <dbReference type="Proteomes" id="UP000315751"/>
    </source>
</evidence>
<dbReference type="EMBL" id="VITR01000012">
    <property type="protein sequence ID" value="TWB38549.1"/>
    <property type="molecule type" value="Genomic_DNA"/>
</dbReference>
<dbReference type="AlphaFoldDB" id="A0A560GY82"/>
<name>A0A560GY82_9PROT</name>
<dbReference type="Proteomes" id="UP000315751">
    <property type="component" value="Unassembled WGS sequence"/>
</dbReference>
<sequence length="51" mass="5583">MSVTKQGRRLRHYDAVPRRRPKFVPLSVPDVVPLSVPDVVPLSVLVSASGC</sequence>
<organism evidence="1 2">
    <name type="scientific">Nitrospirillum amazonense</name>
    <dbReference type="NCBI Taxonomy" id="28077"/>
    <lineage>
        <taxon>Bacteria</taxon>
        <taxon>Pseudomonadati</taxon>
        <taxon>Pseudomonadota</taxon>
        <taxon>Alphaproteobacteria</taxon>
        <taxon>Rhodospirillales</taxon>
        <taxon>Azospirillaceae</taxon>
        <taxon>Nitrospirillum</taxon>
    </lineage>
</organism>
<protein>
    <submittedName>
        <fullName evidence="1">Uncharacterized protein</fullName>
    </submittedName>
</protein>
<reference evidence="1 2" key="1">
    <citation type="submission" date="2019-06" db="EMBL/GenBank/DDBJ databases">
        <title>Genomic Encyclopedia of Type Strains, Phase IV (KMG-V): Genome sequencing to study the core and pangenomes of soil and plant-associated prokaryotes.</title>
        <authorList>
            <person name="Whitman W."/>
        </authorList>
    </citation>
    <scope>NUCLEOTIDE SEQUENCE [LARGE SCALE GENOMIC DNA]</scope>
    <source>
        <strain evidence="1 2">BR 11622</strain>
    </source>
</reference>
<comment type="caution">
    <text evidence="1">The sequence shown here is derived from an EMBL/GenBank/DDBJ whole genome shotgun (WGS) entry which is preliminary data.</text>
</comment>
<gene>
    <name evidence="1" type="ORF">FBZ90_11237</name>
</gene>
<evidence type="ECO:0000313" key="1">
    <source>
        <dbReference type="EMBL" id="TWB38549.1"/>
    </source>
</evidence>